<sequence length="445" mass="48634">MHRVRFFPPQLPIFRCNRSKFLTAPPSHSPMAPSLQLTLLIVAILLSAFSFTRVTATSGGITNSPPLDFVSSPAPPHDVHDSFVPTSIFETILANLGFHELSMAVPSLSDDSTFTTWNGPTTLFAPTDVSIRSCSSCSVVRLLREHIVPGLFSHDYLQKLAFGSKIETMDPGRCITVTSSTDGNNTKIYIGGVEITRPDLFNNGLVVVHGLQGYVAPLSPFSCNIERMTSLSFPAQTDNRESVVQQSGQNPTYIMRLMLRDAMLRLRNSGFSILALALKMNSVELMNLQNFTVFAVDDVSIFSGSHSYVNNVRFHIVRNRLFMISDLEKISSGTLLPTLEPGQSVMVTTAAGRFTPMRINYVRIKVPDVMRNLKIVVHSIYLPFPHLHPSTVLYEESGGSGDALVDMVNMTGESGSCTDQGSGSCGVGTGYEVKPVVVKTEHQGV</sequence>
<name>A0ACB9JVR5_9ASTR</name>
<evidence type="ECO:0000313" key="2">
    <source>
        <dbReference type="Proteomes" id="UP001056120"/>
    </source>
</evidence>
<comment type="caution">
    <text evidence="1">The sequence shown here is derived from an EMBL/GenBank/DDBJ whole genome shotgun (WGS) entry which is preliminary data.</text>
</comment>
<proteinExistence type="predicted"/>
<reference evidence="1 2" key="2">
    <citation type="journal article" date="2022" name="Mol. Ecol. Resour.">
        <title>The genomes of chicory, endive, great burdock and yacon provide insights into Asteraceae paleo-polyploidization history and plant inulin production.</title>
        <authorList>
            <person name="Fan W."/>
            <person name="Wang S."/>
            <person name="Wang H."/>
            <person name="Wang A."/>
            <person name="Jiang F."/>
            <person name="Liu H."/>
            <person name="Zhao H."/>
            <person name="Xu D."/>
            <person name="Zhang Y."/>
        </authorList>
    </citation>
    <scope>NUCLEOTIDE SEQUENCE [LARGE SCALE GENOMIC DNA]</scope>
    <source>
        <strain evidence="2">cv. Yunnan</strain>
        <tissue evidence="1">Leaves</tissue>
    </source>
</reference>
<evidence type="ECO:0000313" key="1">
    <source>
        <dbReference type="EMBL" id="KAI3824129.1"/>
    </source>
</evidence>
<reference evidence="2" key="1">
    <citation type="journal article" date="2022" name="Mol. Ecol. Resour.">
        <title>The genomes of chicory, endive, great burdock and yacon provide insights into Asteraceae palaeo-polyploidization history and plant inulin production.</title>
        <authorList>
            <person name="Fan W."/>
            <person name="Wang S."/>
            <person name="Wang H."/>
            <person name="Wang A."/>
            <person name="Jiang F."/>
            <person name="Liu H."/>
            <person name="Zhao H."/>
            <person name="Xu D."/>
            <person name="Zhang Y."/>
        </authorList>
    </citation>
    <scope>NUCLEOTIDE SEQUENCE [LARGE SCALE GENOMIC DNA]</scope>
    <source>
        <strain evidence="2">cv. Yunnan</strain>
    </source>
</reference>
<organism evidence="1 2">
    <name type="scientific">Smallanthus sonchifolius</name>
    <dbReference type="NCBI Taxonomy" id="185202"/>
    <lineage>
        <taxon>Eukaryota</taxon>
        <taxon>Viridiplantae</taxon>
        <taxon>Streptophyta</taxon>
        <taxon>Embryophyta</taxon>
        <taxon>Tracheophyta</taxon>
        <taxon>Spermatophyta</taxon>
        <taxon>Magnoliopsida</taxon>
        <taxon>eudicotyledons</taxon>
        <taxon>Gunneridae</taxon>
        <taxon>Pentapetalae</taxon>
        <taxon>asterids</taxon>
        <taxon>campanulids</taxon>
        <taxon>Asterales</taxon>
        <taxon>Asteraceae</taxon>
        <taxon>Asteroideae</taxon>
        <taxon>Heliantheae alliance</taxon>
        <taxon>Millerieae</taxon>
        <taxon>Smallanthus</taxon>
    </lineage>
</organism>
<accession>A0ACB9JVR5</accession>
<dbReference type="EMBL" id="CM042019">
    <property type="protein sequence ID" value="KAI3824129.1"/>
    <property type="molecule type" value="Genomic_DNA"/>
</dbReference>
<protein>
    <submittedName>
        <fullName evidence="1">Uncharacterized protein</fullName>
    </submittedName>
</protein>
<keyword evidence="2" id="KW-1185">Reference proteome</keyword>
<gene>
    <name evidence="1" type="ORF">L1987_05578</name>
</gene>
<dbReference type="Proteomes" id="UP001056120">
    <property type="component" value="Linkage Group LG02"/>
</dbReference>